<dbReference type="Gene3D" id="1.10.357.10">
    <property type="entry name" value="Tetracycline Repressor, domain 2"/>
    <property type="match status" value="1"/>
</dbReference>
<dbReference type="PANTHER" id="PTHR30055">
    <property type="entry name" value="HTH-TYPE TRANSCRIPTIONAL REGULATOR RUTR"/>
    <property type="match status" value="1"/>
</dbReference>
<dbReference type="InterPro" id="IPR036271">
    <property type="entry name" value="Tet_transcr_reg_TetR-rel_C_sf"/>
</dbReference>
<reference evidence="7" key="1">
    <citation type="submission" date="2021-11" db="EMBL/GenBank/DDBJ databases">
        <title>Cultivation dependent microbiological survey of springs from the worlds oldest radium mine currently devoted to the extraction of radon-saturated water.</title>
        <authorList>
            <person name="Kapinusova G."/>
            <person name="Smrhova T."/>
            <person name="Strejcek M."/>
            <person name="Suman J."/>
            <person name="Jani K."/>
            <person name="Pajer P."/>
            <person name="Uhlik O."/>
        </authorList>
    </citation>
    <scope>NUCLEOTIDE SEQUENCE [LARGE SCALE GENOMIC DNA]</scope>
    <source>
        <strain evidence="7">J379</strain>
    </source>
</reference>
<accession>A0ABY5PIG2</accession>
<evidence type="ECO:0000256" key="3">
    <source>
        <dbReference type="ARBA" id="ARBA00023163"/>
    </source>
</evidence>
<sequence>MPADDLTQRRRREIADAAALTFAEQGYHATGIADIAQRLGIGHGTFYRYFKNKRDILEYVLDEVTVRLGEVLAAEDPTSTTTLEEYRAQVERIGTGLFQLFGDEPAIARLFYVEGVGADHEFSEKWMDLQGAFAAVTGAYLQNGVDRGFLPADLDVEVSARAVNGMIFAALLAVIRDPDPAAETERWVAGITRIMFAGIA</sequence>
<dbReference type="Gene3D" id="1.10.10.60">
    <property type="entry name" value="Homeodomain-like"/>
    <property type="match status" value="1"/>
</dbReference>
<evidence type="ECO:0000313" key="7">
    <source>
        <dbReference type="Proteomes" id="UP001058860"/>
    </source>
</evidence>
<dbReference type="SUPFAM" id="SSF48498">
    <property type="entry name" value="Tetracyclin repressor-like, C-terminal domain"/>
    <property type="match status" value="1"/>
</dbReference>
<dbReference type="PRINTS" id="PR00455">
    <property type="entry name" value="HTHTETR"/>
</dbReference>
<evidence type="ECO:0000256" key="2">
    <source>
        <dbReference type="ARBA" id="ARBA00023125"/>
    </source>
</evidence>
<name>A0ABY5PIG2_9ACTN</name>
<dbReference type="RefSeq" id="WP_353864946.1">
    <property type="nucleotide sequence ID" value="NZ_CP088295.1"/>
</dbReference>
<evidence type="ECO:0000259" key="5">
    <source>
        <dbReference type="PROSITE" id="PS50977"/>
    </source>
</evidence>
<dbReference type="PANTHER" id="PTHR30055:SF238">
    <property type="entry name" value="MYCOFACTOCIN BIOSYNTHESIS TRANSCRIPTIONAL REGULATOR MFTR-RELATED"/>
    <property type="match status" value="1"/>
</dbReference>
<dbReference type="SUPFAM" id="SSF46689">
    <property type="entry name" value="Homeodomain-like"/>
    <property type="match status" value="1"/>
</dbReference>
<dbReference type="Pfam" id="PF00440">
    <property type="entry name" value="TetR_N"/>
    <property type="match status" value="1"/>
</dbReference>
<proteinExistence type="predicted"/>
<organism evidence="6 7">
    <name type="scientific">Svornostia abyssi</name>
    <dbReference type="NCBI Taxonomy" id="2898438"/>
    <lineage>
        <taxon>Bacteria</taxon>
        <taxon>Bacillati</taxon>
        <taxon>Actinomycetota</taxon>
        <taxon>Thermoleophilia</taxon>
        <taxon>Solirubrobacterales</taxon>
        <taxon>Baekduiaceae</taxon>
        <taxon>Svornostia</taxon>
    </lineage>
</organism>
<feature type="domain" description="HTH tetR-type" evidence="5">
    <location>
        <begin position="8"/>
        <end position="68"/>
    </location>
</feature>
<dbReference type="EMBL" id="CP088295">
    <property type="protein sequence ID" value="UUY04464.1"/>
    <property type="molecule type" value="Genomic_DNA"/>
</dbReference>
<dbReference type="InterPro" id="IPR009057">
    <property type="entry name" value="Homeodomain-like_sf"/>
</dbReference>
<dbReference type="Proteomes" id="UP001058860">
    <property type="component" value="Chromosome"/>
</dbReference>
<gene>
    <name evidence="6" type="ORF">LRS13_02715</name>
</gene>
<feature type="DNA-binding region" description="H-T-H motif" evidence="4">
    <location>
        <begin position="31"/>
        <end position="50"/>
    </location>
</feature>
<dbReference type="InterPro" id="IPR001647">
    <property type="entry name" value="HTH_TetR"/>
</dbReference>
<protein>
    <submittedName>
        <fullName evidence="6">TetR/AcrR family transcriptional regulator</fullName>
    </submittedName>
</protein>
<keyword evidence="3" id="KW-0804">Transcription</keyword>
<keyword evidence="2 4" id="KW-0238">DNA-binding</keyword>
<keyword evidence="1" id="KW-0805">Transcription regulation</keyword>
<dbReference type="PROSITE" id="PS50977">
    <property type="entry name" value="HTH_TETR_2"/>
    <property type="match status" value="1"/>
</dbReference>
<evidence type="ECO:0000256" key="4">
    <source>
        <dbReference type="PROSITE-ProRule" id="PRU00335"/>
    </source>
</evidence>
<dbReference type="InterPro" id="IPR050109">
    <property type="entry name" value="HTH-type_TetR-like_transc_reg"/>
</dbReference>
<keyword evidence="7" id="KW-1185">Reference proteome</keyword>
<evidence type="ECO:0000313" key="6">
    <source>
        <dbReference type="EMBL" id="UUY04464.1"/>
    </source>
</evidence>
<evidence type="ECO:0000256" key="1">
    <source>
        <dbReference type="ARBA" id="ARBA00023015"/>
    </source>
</evidence>